<evidence type="ECO:0000313" key="3">
    <source>
        <dbReference type="WBParaSite" id="ALUE_0001715001-mRNA-1"/>
    </source>
</evidence>
<organism evidence="2 3">
    <name type="scientific">Ascaris lumbricoides</name>
    <name type="common">Giant roundworm</name>
    <dbReference type="NCBI Taxonomy" id="6252"/>
    <lineage>
        <taxon>Eukaryota</taxon>
        <taxon>Metazoa</taxon>
        <taxon>Ecdysozoa</taxon>
        <taxon>Nematoda</taxon>
        <taxon>Chromadorea</taxon>
        <taxon>Rhabditida</taxon>
        <taxon>Spirurina</taxon>
        <taxon>Ascaridomorpha</taxon>
        <taxon>Ascaridoidea</taxon>
        <taxon>Ascarididae</taxon>
        <taxon>Ascaris</taxon>
    </lineage>
</organism>
<accession>A0A9J2Q6H7</accession>
<keyword evidence="2" id="KW-1185">Reference proteome</keyword>
<dbReference type="AlphaFoldDB" id="A0A9J2Q6H7"/>
<dbReference type="WBParaSite" id="ALUE_0001715001-mRNA-1">
    <property type="protein sequence ID" value="ALUE_0001715001-mRNA-1"/>
    <property type="gene ID" value="ALUE_0001715001"/>
</dbReference>
<evidence type="ECO:0000256" key="1">
    <source>
        <dbReference type="SAM" id="MobiDB-lite"/>
    </source>
</evidence>
<proteinExistence type="predicted"/>
<feature type="region of interest" description="Disordered" evidence="1">
    <location>
        <begin position="51"/>
        <end position="112"/>
    </location>
</feature>
<dbReference type="InterPro" id="IPR027967">
    <property type="entry name" value="DUF4612"/>
</dbReference>
<protein>
    <submittedName>
        <fullName evidence="3">Uncharacterized protein</fullName>
    </submittedName>
</protein>
<feature type="compositionally biased region" description="Polar residues" evidence="1">
    <location>
        <begin position="69"/>
        <end position="93"/>
    </location>
</feature>
<feature type="compositionally biased region" description="Polar residues" evidence="1">
    <location>
        <begin position="103"/>
        <end position="112"/>
    </location>
</feature>
<sequence>MQRARASSSHSTSIATLLVHAKWTTTQYDMGCRLSRSESDTELERNALNVCNEQSRAQQHTDNHKTAKNPLSNGQSANPSSCDPDTSLNQKMSPQPARPTISGEKSPSNTVMCTKPIGQVESASQADFFKMLDEKIAHGIGDFTDSEVED</sequence>
<reference evidence="3" key="1">
    <citation type="submission" date="2023-03" db="UniProtKB">
        <authorList>
            <consortium name="WormBaseParasite"/>
        </authorList>
    </citation>
    <scope>IDENTIFICATION</scope>
</reference>
<name>A0A9J2Q6H7_ASCLU</name>
<dbReference type="Pfam" id="PF15389">
    <property type="entry name" value="DUF4612"/>
    <property type="match status" value="1"/>
</dbReference>
<evidence type="ECO:0000313" key="2">
    <source>
        <dbReference type="Proteomes" id="UP000036681"/>
    </source>
</evidence>
<dbReference type="Proteomes" id="UP000036681">
    <property type="component" value="Unplaced"/>
</dbReference>